<dbReference type="PROSITE" id="PS51404">
    <property type="entry name" value="DYP_PEROXIDASE"/>
    <property type="match status" value="1"/>
</dbReference>
<dbReference type="InterPro" id="IPR006314">
    <property type="entry name" value="Dyp_peroxidase"/>
</dbReference>
<keyword evidence="4" id="KW-0560">Oxidoreductase</keyword>
<evidence type="ECO:0000256" key="4">
    <source>
        <dbReference type="ARBA" id="ARBA00023002"/>
    </source>
</evidence>
<dbReference type="Pfam" id="PF21105">
    <property type="entry name" value="DyP_N"/>
    <property type="match status" value="1"/>
</dbReference>
<evidence type="ECO:0000256" key="3">
    <source>
        <dbReference type="ARBA" id="ARBA00022723"/>
    </source>
</evidence>
<dbReference type="GO" id="GO:0020037">
    <property type="term" value="F:heme binding"/>
    <property type="evidence" value="ECO:0007669"/>
    <property type="project" value="InterPro"/>
</dbReference>
<dbReference type="PANTHER" id="PTHR30521:SF5">
    <property type="entry name" value="BLR4509 PROTEIN"/>
    <property type="match status" value="1"/>
</dbReference>
<evidence type="ECO:0000256" key="6">
    <source>
        <dbReference type="ARBA" id="ARBA00025737"/>
    </source>
</evidence>
<evidence type="ECO:0000256" key="5">
    <source>
        <dbReference type="ARBA" id="ARBA00023004"/>
    </source>
</evidence>
<evidence type="ECO:0000259" key="7">
    <source>
        <dbReference type="Pfam" id="PF21105"/>
    </source>
</evidence>
<evidence type="ECO:0000256" key="2">
    <source>
        <dbReference type="ARBA" id="ARBA00022559"/>
    </source>
</evidence>
<evidence type="ECO:0000256" key="1">
    <source>
        <dbReference type="ARBA" id="ARBA00001970"/>
    </source>
</evidence>
<dbReference type="InterPro" id="IPR011008">
    <property type="entry name" value="Dimeric_a/b-barrel"/>
</dbReference>
<name>A0A1N6Y8B1_9ACTN</name>
<dbReference type="InterPro" id="IPR049509">
    <property type="entry name" value="DyP_N"/>
</dbReference>
<dbReference type="OrthoDB" id="236246at2"/>
<keyword evidence="5" id="KW-0408">Iron</keyword>
<dbReference type="Proteomes" id="UP000186096">
    <property type="component" value="Unassembled WGS sequence"/>
</dbReference>
<dbReference type="GO" id="GO:0046872">
    <property type="term" value="F:metal ion binding"/>
    <property type="evidence" value="ECO:0007669"/>
    <property type="project" value="UniProtKB-KW"/>
</dbReference>
<sequence length="461" mass="50678">MPVDLSNGKPLAWDSAKLDADTTAMLDNLQPNILQAHVRESMSLLLVHFGDGPDGRRFLRSLVPLMKSARKHLEEVRDFNRTKKSGTPYVGVGISKIGYLKLGHSTTRFTDNAFKSGMKRRKDTLSDPAVSAWEKHYQEEIHAIVLIGDATPEPVAATRARVLALLPKTAKIVGEEKGEGLRDAQGRGIEHFGYVDGRSQPLFLADQVAAESGTNWNPFFPLSHVLVSDPLAPHPARHFGSYLVLRKLEQNVRAFREAEEALADALGLKGDDRPLAGAMLVGRFRNGTPLRLHGKPSSEGHPVQNDFSYRDDPGAKCPVGAHIRKANPRDSRDGGLERALGVMMARRGQTYGGRTDRPWDDAPAATRPTGGVGLLFMAFNASLQSQFEFTQQTWADNPDFPAEGTGHDPVIGQGKRDAKVRYPKAWDSTKLSAPQRQVPQTVTMKGGEYFFMPSLAYLKSL</sequence>
<gene>
    <name evidence="8" type="ORF">SAMN05421833_10636</name>
</gene>
<comment type="cofactor">
    <cofactor evidence="1">
        <name>heme b</name>
        <dbReference type="ChEBI" id="CHEBI:60344"/>
    </cofactor>
</comment>
<protein>
    <submittedName>
        <fullName evidence="8">Dyp-type peroxidase family</fullName>
    </submittedName>
</protein>
<dbReference type="SUPFAM" id="SSF54909">
    <property type="entry name" value="Dimeric alpha+beta barrel"/>
    <property type="match status" value="1"/>
</dbReference>
<evidence type="ECO:0000313" key="9">
    <source>
        <dbReference type="Proteomes" id="UP000186096"/>
    </source>
</evidence>
<dbReference type="EMBL" id="FTNI01000006">
    <property type="protein sequence ID" value="SIR10813.1"/>
    <property type="molecule type" value="Genomic_DNA"/>
</dbReference>
<comment type="similarity">
    <text evidence="6">Belongs to the DyP-type peroxidase family.</text>
</comment>
<keyword evidence="3" id="KW-0479">Metal-binding</keyword>
<feature type="domain" description="DyP dimeric alpha+beta barrel" evidence="7">
    <location>
        <begin position="28"/>
        <end position="178"/>
    </location>
</feature>
<organism evidence="8 9">
    <name type="scientific">Microbispora rosea</name>
    <dbReference type="NCBI Taxonomy" id="58117"/>
    <lineage>
        <taxon>Bacteria</taxon>
        <taxon>Bacillati</taxon>
        <taxon>Actinomycetota</taxon>
        <taxon>Actinomycetes</taxon>
        <taxon>Streptosporangiales</taxon>
        <taxon>Streptosporangiaceae</taxon>
        <taxon>Microbispora</taxon>
    </lineage>
</organism>
<proteinExistence type="inferred from homology"/>
<accession>A0A1N6Y8B1</accession>
<keyword evidence="2 8" id="KW-0575">Peroxidase</keyword>
<dbReference type="STRING" id="58117.SAMN05421833_10636"/>
<dbReference type="GO" id="GO:0005829">
    <property type="term" value="C:cytosol"/>
    <property type="evidence" value="ECO:0007669"/>
    <property type="project" value="TreeGrafter"/>
</dbReference>
<dbReference type="PANTHER" id="PTHR30521">
    <property type="entry name" value="DEFERROCHELATASE/PEROXIDASE"/>
    <property type="match status" value="1"/>
</dbReference>
<keyword evidence="9" id="KW-1185">Reference proteome</keyword>
<dbReference type="RefSeq" id="WP_076434359.1">
    <property type="nucleotide sequence ID" value="NZ_FTNI01000006.1"/>
</dbReference>
<dbReference type="GO" id="GO:0004601">
    <property type="term" value="F:peroxidase activity"/>
    <property type="evidence" value="ECO:0007669"/>
    <property type="project" value="UniProtKB-KW"/>
</dbReference>
<dbReference type="AlphaFoldDB" id="A0A1N6Y8B1"/>
<reference evidence="9" key="1">
    <citation type="submission" date="2017-01" db="EMBL/GenBank/DDBJ databases">
        <authorList>
            <person name="Varghese N."/>
            <person name="Submissions S."/>
        </authorList>
    </citation>
    <scope>NUCLEOTIDE SEQUENCE [LARGE SCALE GENOMIC DNA]</scope>
    <source>
        <strain evidence="9">ATCC 12950</strain>
    </source>
</reference>
<evidence type="ECO:0000313" key="8">
    <source>
        <dbReference type="EMBL" id="SIR10813.1"/>
    </source>
</evidence>